<evidence type="ECO:0000259" key="2">
    <source>
        <dbReference type="Pfam" id="PF05532"/>
    </source>
</evidence>
<dbReference type="Pfam" id="PF05532">
    <property type="entry name" value="CsbD"/>
    <property type="match status" value="1"/>
</dbReference>
<name>A0A942YV46_9BACI</name>
<dbReference type="InterPro" id="IPR050423">
    <property type="entry name" value="UPF0337_stress_rsp"/>
</dbReference>
<protein>
    <submittedName>
        <fullName evidence="3">CsbD family protein</fullName>
    </submittedName>
</protein>
<comment type="caution">
    <text evidence="3">The sequence shown here is derived from an EMBL/GenBank/DDBJ whole genome shotgun (WGS) entry which is preliminary data.</text>
</comment>
<sequence length="56" mass="6299">MNKEKVKGSVDQVKGELKEQWGRLTDDESKVVEGKVDKAKGKLKEGYGEVKDKFSD</sequence>
<organism evidence="3 4">
    <name type="scientific">Neobacillus rhizophilus</name>
    <dbReference type="NCBI Taxonomy" id="2833579"/>
    <lineage>
        <taxon>Bacteria</taxon>
        <taxon>Bacillati</taxon>
        <taxon>Bacillota</taxon>
        <taxon>Bacilli</taxon>
        <taxon>Bacillales</taxon>
        <taxon>Bacillaceae</taxon>
        <taxon>Neobacillus</taxon>
    </lineage>
</organism>
<dbReference type="InterPro" id="IPR008462">
    <property type="entry name" value="CsbD"/>
</dbReference>
<reference evidence="3" key="1">
    <citation type="submission" date="2021-05" db="EMBL/GenBank/DDBJ databases">
        <title>Novel Bacillus species.</title>
        <authorList>
            <person name="Liu G."/>
        </authorList>
    </citation>
    <scope>NUCLEOTIDE SEQUENCE</scope>
    <source>
        <strain evidence="3">FJAT-49825</strain>
    </source>
</reference>
<dbReference type="EMBL" id="JAGYPF010000002">
    <property type="protein sequence ID" value="MBS4212625.1"/>
    <property type="molecule type" value="Genomic_DNA"/>
</dbReference>
<dbReference type="Gene3D" id="1.10.1470.10">
    <property type="entry name" value="YjbJ"/>
    <property type="match status" value="1"/>
</dbReference>
<comment type="similarity">
    <text evidence="1">Belongs to the UPF0337 (CsbD) family.</text>
</comment>
<dbReference type="SUPFAM" id="SSF69047">
    <property type="entry name" value="Hypothetical protein YjbJ"/>
    <property type="match status" value="1"/>
</dbReference>
<proteinExistence type="inferred from homology"/>
<gene>
    <name evidence="3" type="ORF">KHA99_09220</name>
</gene>
<evidence type="ECO:0000313" key="3">
    <source>
        <dbReference type="EMBL" id="MBS4212625.1"/>
    </source>
</evidence>
<dbReference type="PANTHER" id="PTHR34977:SF1">
    <property type="entry name" value="UPF0337 PROTEIN YJBJ"/>
    <property type="match status" value="1"/>
</dbReference>
<dbReference type="InterPro" id="IPR036629">
    <property type="entry name" value="YjbJ_sf"/>
</dbReference>
<dbReference type="Proteomes" id="UP000679749">
    <property type="component" value="Unassembled WGS sequence"/>
</dbReference>
<dbReference type="PANTHER" id="PTHR34977">
    <property type="entry name" value="UPF0337 PROTEIN YJBJ"/>
    <property type="match status" value="1"/>
</dbReference>
<keyword evidence="4" id="KW-1185">Reference proteome</keyword>
<feature type="domain" description="CsbD-like" evidence="2">
    <location>
        <begin position="4"/>
        <end position="56"/>
    </location>
</feature>
<evidence type="ECO:0000256" key="1">
    <source>
        <dbReference type="ARBA" id="ARBA00009129"/>
    </source>
</evidence>
<dbReference type="RefSeq" id="WP_213117164.1">
    <property type="nucleotide sequence ID" value="NZ_JAGYPF010000002.1"/>
</dbReference>
<accession>A0A942YV46</accession>
<evidence type="ECO:0000313" key="4">
    <source>
        <dbReference type="Proteomes" id="UP000679749"/>
    </source>
</evidence>
<dbReference type="AlphaFoldDB" id="A0A942YV46"/>